<protein>
    <submittedName>
        <fullName evidence="2">Uncharacterized protein</fullName>
    </submittedName>
</protein>
<accession>A0A0E9WLC8</accession>
<evidence type="ECO:0000256" key="1">
    <source>
        <dbReference type="SAM" id="Phobius"/>
    </source>
</evidence>
<reference evidence="2" key="2">
    <citation type="journal article" date="2015" name="Fish Shellfish Immunol.">
        <title>Early steps in the European eel (Anguilla anguilla)-Vibrio vulnificus interaction in the gills: Role of the RtxA13 toxin.</title>
        <authorList>
            <person name="Callol A."/>
            <person name="Pajuelo D."/>
            <person name="Ebbesson L."/>
            <person name="Teles M."/>
            <person name="MacKenzie S."/>
            <person name="Amaro C."/>
        </authorList>
    </citation>
    <scope>NUCLEOTIDE SEQUENCE</scope>
</reference>
<dbReference type="AlphaFoldDB" id="A0A0E9WLC8"/>
<organism evidence="2">
    <name type="scientific">Anguilla anguilla</name>
    <name type="common">European freshwater eel</name>
    <name type="synonym">Muraena anguilla</name>
    <dbReference type="NCBI Taxonomy" id="7936"/>
    <lineage>
        <taxon>Eukaryota</taxon>
        <taxon>Metazoa</taxon>
        <taxon>Chordata</taxon>
        <taxon>Craniata</taxon>
        <taxon>Vertebrata</taxon>
        <taxon>Euteleostomi</taxon>
        <taxon>Actinopterygii</taxon>
        <taxon>Neopterygii</taxon>
        <taxon>Teleostei</taxon>
        <taxon>Anguilliformes</taxon>
        <taxon>Anguillidae</taxon>
        <taxon>Anguilla</taxon>
    </lineage>
</organism>
<keyword evidence="1" id="KW-0472">Membrane</keyword>
<proteinExistence type="predicted"/>
<name>A0A0E9WLC8_ANGAN</name>
<feature type="transmembrane region" description="Helical" evidence="1">
    <location>
        <begin position="15"/>
        <end position="31"/>
    </location>
</feature>
<evidence type="ECO:0000313" key="2">
    <source>
        <dbReference type="EMBL" id="JAH90375.1"/>
    </source>
</evidence>
<reference evidence="2" key="1">
    <citation type="submission" date="2014-11" db="EMBL/GenBank/DDBJ databases">
        <authorList>
            <person name="Amaro Gonzalez C."/>
        </authorList>
    </citation>
    <scope>NUCLEOTIDE SEQUENCE</scope>
</reference>
<sequence length="57" mass="6603">MSSACLSVLVRNRKVVVLFLFHYCKICIFYMKRNSSPLRRNGRPLLGGQVKMHSFLS</sequence>
<keyword evidence="1" id="KW-1133">Transmembrane helix</keyword>
<keyword evidence="1" id="KW-0812">Transmembrane</keyword>
<dbReference type="EMBL" id="GBXM01018202">
    <property type="protein sequence ID" value="JAH90375.1"/>
    <property type="molecule type" value="Transcribed_RNA"/>
</dbReference>